<dbReference type="InterPro" id="IPR004616">
    <property type="entry name" value="Leu/Phe-tRNA_Trfase"/>
</dbReference>
<keyword evidence="2 15" id="KW-0963">Cytoplasm</keyword>
<evidence type="ECO:0000256" key="4">
    <source>
        <dbReference type="ARBA" id="ARBA00023315"/>
    </source>
</evidence>
<evidence type="ECO:0000313" key="17">
    <source>
        <dbReference type="Proteomes" id="UP000186309"/>
    </source>
</evidence>
<dbReference type="STRING" id="1387353.BSF38_04323"/>
<comment type="catalytic activity">
    <reaction evidence="7 15">
        <text>N-terminal L-lysyl-[protein] + L-leucyl-tRNA(Leu) = N-terminal L-leucyl-L-lysyl-[protein] + tRNA(Leu) + H(+)</text>
        <dbReference type="Rhea" id="RHEA:12340"/>
        <dbReference type="Rhea" id="RHEA-COMP:9613"/>
        <dbReference type="Rhea" id="RHEA-COMP:9622"/>
        <dbReference type="Rhea" id="RHEA-COMP:12670"/>
        <dbReference type="Rhea" id="RHEA-COMP:12671"/>
        <dbReference type="ChEBI" id="CHEBI:15378"/>
        <dbReference type="ChEBI" id="CHEBI:65249"/>
        <dbReference type="ChEBI" id="CHEBI:78442"/>
        <dbReference type="ChEBI" id="CHEBI:78494"/>
        <dbReference type="ChEBI" id="CHEBI:133043"/>
        <dbReference type="EC" id="2.3.2.6"/>
    </reaction>
</comment>
<dbReference type="PANTHER" id="PTHR30098:SF2">
    <property type="entry name" value="LEUCYL_PHENYLALANYL-TRNA--PROTEIN TRANSFERASE"/>
    <property type="match status" value="1"/>
</dbReference>
<keyword evidence="4 15" id="KW-0012">Acyltransferase</keyword>
<name>A0A1U7CUZ4_9BACT</name>
<dbReference type="Gene3D" id="3.40.630.70">
    <property type="entry name" value="Leucyl/phenylalanyl-tRNA-protein transferase, C-terminal domain"/>
    <property type="match status" value="1"/>
</dbReference>
<dbReference type="RefSeq" id="WP_076349108.1">
    <property type="nucleotide sequence ID" value="NZ_CP019082.1"/>
</dbReference>
<dbReference type="InterPro" id="IPR042221">
    <property type="entry name" value="Leu/Phe-tRNA_Trfase_N"/>
</dbReference>
<dbReference type="KEGG" id="pbor:BSF38_04323"/>
<comment type="function">
    <text evidence="8 15">Functions in the N-end rule pathway of protein degradation where it conjugates Leu, Phe and, less efficiently, Met from aminoacyl-tRNAs to the N-termini of proteins containing an N-terminal arginine or lysine.</text>
</comment>
<evidence type="ECO:0000256" key="8">
    <source>
        <dbReference type="ARBA" id="ARBA00054043"/>
    </source>
</evidence>
<dbReference type="HAMAP" id="MF_00688">
    <property type="entry name" value="Leu_Phe_trans"/>
    <property type="match status" value="1"/>
</dbReference>
<dbReference type="FunFam" id="3.30.70.3550:FF:000001">
    <property type="entry name" value="Leucyl/phenylalanyl-tRNA--protein transferase"/>
    <property type="match status" value="1"/>
</dbReference>
<keyword evidence="3 15" id="KW-0808">Transferase</keyword>
<dbReference type="InterPro" id="IPR042203">
    <property type="entry name" value="Leu/Phe-tRNA_Trfase_C"/>
</dbReference>
<dbReference type="EC" id="2.3.2.6" evidence="10 15"/>
<evidence type="ECO:0000256" key="12">
    <source>
        <dbReference type="ARBA" id="ARBA00077136"/>
    </source>
</evidence>
<comment type="catalytic activity">
    <reaction evidence="6 15">
        <text>N-terminal L-arginyl-[protein] + L-leucyl-tRNA(Leu) = N-terminal L-leucyl-L-arginyl-[protein] + tRNA(Leu) + H(+)</text>
        <dbReference type="Rhea" id="RHEA:50416"/>
        <dbReference type="Rhea" id="RHEA-COMP:9613"/>
        <dbReference type="Rhea" id="RHEA-COMP:9622"/>
        <dbReference type="Rhea" id="RHEA-COMP:12672"/>
        <dbReference type="Rhea" id="RHEA-COMP:12673"/>
        <dbReference type="ChEBI" id="CHEBI:15378"/>
        <dbReference type="ChEBI" id="CHEBI:64719"/>
        <dbReference type="ChEBI" id="CHEBI:78442"/>
        <dbReference type="ChEBI" id="CHEBI:78494"/>
        <dbReference type="ChEBI" id="CHEBI:133044"/>
        <dbReference type="EC" id="2.3.2.6"/>
    </reaction>
</comment>
<dbReference type="GO" id="GO:0005737">
    <property type="term" value="C:cytoplasm"/>
    <property type="evidence" value="ECO:0007669"/>
    <property type="project" value="UniProtKB-SubCell"/>
</dbReference>
<evidence type="ECO:0000256" key="11">
    <source>
        <dbReference type="ARBA" id="ARBA00074372"/>
    </source>
</evidence>
<dbReference type="AlphaFoldDB" id="A0A1U7CUZ4"/>
<evidence type="ECO:0000256" key="6">
    <source>
        <dbReference type="ARBA" id="ARBA00050652"/>
    </source>
</evidence>
<evidence type="ECO:0000256" key="7">
    <source>
        <dbReference type="ARBA" id="ARBA00051538"/>
    </source>
</evidence>
<evidence type="ECO:0000256" key="10">
    <source>
        <dbReference type="ARBA" id="ARBA00066767"/>
    </source>
</evidence>
<dbReference type="Proteomes" id="UP000186309">
    <property type="component" value="Chromosome"/>
</dbReference>
<evidence type="ECO:0000256" key="1">
    <source>
        <dbReference type="ARBA" id="ARBA00004496"/>
    </source>
</evidence>
<proteinExistence type="inferred from homology"/>
<organism evidence="16 17">
    <name type="scientific">Paludisphaera borealis</name>
    <dbReference type="NCBI Taxonomy" id="1387353"/>
    <lineage>
        <taxon>Bacteria</taxon>
        <taxon>Pseudomonadati</taxon>
        <taxon>Planctomycetota</taxon>
        <taxon>Planctomycetia</taxon>
        <taxon>Isosphaerales</taxon>
        <taxon>Isosphaeraceae</taxon>
        <taxon>Paludisphaera</taxon>
    </lineage>
</organism>
<comment type="catalytic activity">
    <reaction evidence="5 15">
        <text>L-phenylalanyl-tRNA(Phe) + an N-terminal L-alpha-aminoacyl-[protein] = an N-terminal L-phenylalanyl-L-alpha-aminoacyl-[protein] + tRNA(Phe)</text>
        <dbReference type="Rhea" id="RHEA:43632"/>
        <dbReference type="Rhea" id="RHEA-COMP:9668"/>
        <dbReference type="Rhea" id="RHEA-COMP:9699"/>
        <dbReference type="Rhea" id="RHEA-COMP:10636"/>
        <dbReference type="Rhea" id="RHEA-COMP:10637"/>
        <dbReference type="ChEBI" id="CHEBI:78442"/>
        <dbReference type="ChEBI" id="CHEBI:78531"/>
        <dbReference type="ChEBI" id="CHEBI:78597"/>
        <dbReference type="ChEBI" id="CHEBI:83561"/>
        <dbReference type="EC" id="2.3.2.6"/>
    </reaction>
</comment>
<keyword evidence="17" id="KW-1185">Reference proteome</keyword>
<protein>
    <recommendedName>
        <fullName evidence="11 15">Leucyl/phenylalanyl-tRNA--protein transferase</fullName>
        <ecNumber evidence="10 15">2.3.2.6</ecNumber>
    </recommendedName>
    <alternativeName>
        <fullName evidence="12 15">L/F-transferase</fullName>
    </alternativeName>
    <alternativeName>
        <fullName evidence="13 15">Leucyltransferase</fullName>
    </alternativeName>
    <alternativeName>
        <fullName evidence="14 15">Phenyalanyltransferase</fullName>
    </alternativeName>
</protein>
<dbReference type="Gene3D" id="3.30.70.3550">
    <property type="entry name" value="Leucyl/phenylalanyl-tRNA-protein transferase, N-terminal domain"/>
    <property type="match status" value="1"/>
</dbReference>
<dbReference type="SUPFAM" id="SSF55729">
    <property type="entry name" value="Acyl-CoA N-acyltransferases (Nat)"/>
    <property type="match status" value="1"/>
</dbReference>
<evidence type="ECO:0000256" key="5">
    <source>
        <dbReference type="ARBA" id="ARBA00050607"/>
    </source>
</evidence>
<evidence type="ECO:0000256" key="13">
    <source>
        <dbReference type="ARBA" id="ARBA00077165"/>
    </source>
</evidence>
<sequence>MALFRLGPDPIFPPPHLAEPEGLLAIGGDLSAGRLLAAYRHGVFPWYENGGPILWWSPDPRLVLFPSELRVSRRLRRTLRSDRFEIRYDTSFAQVIRACAETPREHEDGTWITTEMQAAYIRLHKLGHAHCMEAWRDGALVGGVYGVLVGRCFCGESMFHTETDASKAALVALVERLEADGVGLIDCQVKSEHLLRLGAREIPRDEFLMHLASGLQDDPQAVTHANGNGRRNGSIFSYASSRLLSRKRNG</sequence>
<evidence type="ECO:0000256" key="3">
    <source>
        <dbReference type="ARBA" id="ARBA00022679"/>
    </source>
</evidence>
<dbReference type="EMBL" id="CP019082">
    <property type="protein sequence ID" value="APW62770.1"/>
    <property type="molecule type" value="Genomic_DNA"/>
</dbReference>
<dbReference type="GO" id="GO:0030163">
    <property type="term" value="P:protein catabolic process"/>
    <property type="evidence" value="ECO:0007669"/>
    <property type="project" value="UniProtKB-UniRule"/>
</dbReference>
<evidence type="ECO:0000256" key="14">
    <source>
        <dbReference type="ARBA" id="ARBA00083640"/>
    </source>
</evidence>
<comment type="subcellular location">
    <subcellularLocation>
        <location evidence="1 15">Cytoplasm</location>
    </subcellularLocation>
</comment>
<comment type="similarity">
    <text evidence="9 15">Belongs to the L/F-transferase family.</text>
</comment>
<dbReference type="InterPro" id="IPR016181">
    <property type="entry name" value="Acyl_CoA_acyltransferase"/>
</dbReference>
<dbReference type="GO" id="GO:0008914">
    <property type="term" value="F:leucyl-tRNA--protein transferase activity"/>
    <property type="evidence" value="ECO:0007669"/>
    <property type="project" value="UniProtKB-UniRule"/>
</dbReference>
<gene>
    <name evidence="15 16" type="primary">aat</name>
    <name evidence="16" type="ORF">BSF38_04323</name>
</gene>
<accession>A0A1U7CUZ4</accession>
<dbReference type="PANTHER" id="PTHR30098">
    <property type="entry name" value="LEUCYL/PHENYLALANYL-TRNA--PROTEIN TRANSFERASE"/>
    <property type="match status" value="1"/>
</dbReference>
<dbReference type="NCBIfam" id="TIGR00667">
    <property type="entry name" value="aat"/>
    <property type="match status" value="1"/>
</dbReference>
<evidence type="ECO:0000256" key="9">
    <source>
        <dbReference type="ARBA" id="ARBA00061535"/>
    </source>
</evidence>
<evidence type="ECO:0000313" key="16">
    <source>
        <dbReference type="EMBL" id="APW62770.1"/>
    </source>
</evidence>
<evidence type="ECO:0000256" key="2">
    <source>
        <dbReference type="ARBA" id="ARBA00022490"/>
    </source>
</evidence>
<dbReference type="Pfam" id="PF03588">
    <property type="entry name" value="Leu_Phe_trans"/>
    <property type="match status" value="1"/>
</dbReference>
<reference evidence="17" key="1">
    <citation type="submission" date="2016-12" db="EMBL/GenBank/DDBJ databases">
        <title>Comparative genomics of four Isosphaeraceae planctomycetes: a common pool of plasmids and glycoside hydrolase genes.</title>
        <authorList>
            <person name="Ivanova A."/>
        </authorList>
    </citation>
    <scope>NUCLEOTIDE SEQUENCE [LARGE SCALE GENOMIC DNA]</scope>
    <source>
        <strain evidence="17">PX4</strain>
    </source>
</reference>
<dbReference type="FunFam" id="3.40.630.70:FF:000001">
    <property type="entry name" value="Leucyl/phenylalanyl-tRNA--protein transferase"/>
    <property type="match status" value="1"/>
</dbReference>
<dbReference type="OrthoDB" id="9815825at2"/>
<evidence type="ECO:0000256" key="15">
    <source>
        <dbReference type="HAMAP-Rule" id="MF_00688"/>
    </source>
</evidence>